<dbReference type="HOGENOM" id="CLU_2678433_0_0_1"/>
<accession>A0A061E431</accession>
<name>A0A061E431_THECC</name>
<dbReference type="AlphaFoldDB" id="A0A061E431"/>
<evidence type="ECO:0000313" key="1">
    <source>
        <dbReference type="EMBL" id="EOX99769.1"/>
    </source>
</evidence>
<organism evidence="1 2">
    <name type="scientific">Theobroma cacao</name>
    <name type="common">Cacao</name>
    <name type="synonym">Cocoa</name>
    <dbReference type="NCBI Taxonomy" id="3641"/>
    <lineage>
        <taxon>Eukaryota</taxon>
        <taxon>Viridiplantae</taxon>
        <taxon>Streptophyta</taxon>
        <taxon>Embryophyta</taxon>
        <taxon>Tracheophyta</taxon>
        <taxon>Spermatophyta</taxon>
        <taxon>Magnoliopsida</taxon>
        <taxon>eudicotyledons</taxon>
        <taxon>Gunneridae</taxon>
        <taxon>Pentapetalae</taxon>
        <taxon>rosids</taxon>
        <taxon>malvids</taxon>
        <taxon>Malvales</taxon>
        <taxon>Malvaceae</taxon>
        <taxon>Byttnerioideae</taxon>
        <taxon>Theobroma</taxon>
    </lineage>
</organism>
<proteinExistence type="predicted"/>
<dbReference type="EMBL" id="CM001880">
    <property type="protein sequence ID" value="EOX99769.1"/>
    <property type="molecule type" value="Genomic_DNA"/>
</dbReference>
<feature type="non-terminal residue" evidence="1">
    <location>
        <position position="1"/>
    </location>
</feature>
<dbReference type="Proteomes" id="UP000026915">
    <property type="component" value="Chromosome 2"/>
</dbReference>
<protein>
    <submittedName>
        <fullName evidence="1">Uncharacterized protein</fullName>
    </submittedName>
</protein>
<dbReference type="Gramene" id="EOX99769">
    <property type="protein sequence ID" value="EOX99769"/>
    <property type="gene ID" value="TCM_008667"/>
</dbReference>
<sequence length="75" mass="9260">KLFARLLFAHLCIVYYYCLHLPTLYQCHLAQFLHHVFGGFRYFRKKNDENASMSQKIIFYYFDLETTYNFLKYEI</sequence>
<gene>
    <name evidence="1" type="ORF">TCM_008667</name>
</gene>
<reference evidence="1 2" key="1">
    <citation type="journal article" date="2013" name="Genome Biol.">
        <title>The genome sequence of the most widely cultivated cacao type and its use to identify candidate genes regulating pod color.</title>
        <authorList>
            <person name="Motamayor J.C."/>
            <person name="Mockaitis K."/>
            <person name="Schmutz J."/>
            <person name="Haiminen N."/>
            <person name="Iii D.L."/>
            <person name="Cornejo O."/>
            <person name="Findley S.D."/>
            <person name="Zheng P."/>
            <person name="Utro F."/>
            <person name="Royaert S."/>
            <person name="Saski C."/>
            <person name="Jenkins J."/>
            <person name="Podicheti R."/>
            <person name="Zhao M."/>
            <person name="Scheffler B.E."/>
            <person name="Stack J.C."/>
            <person name="Feltus F.A."/>
            <person name="Mustiga G.M."/>
            <person name="Amores F."/>
            <person name="Phillips W."/>
            <person name="Marelli J.P."/>
            <person name="May G.D."/>
            <person name="Shapiro H."/>
            <person name="Ma J."/>
            <person name="Bustamante C.D."/>
            <person name="Schnell R.J."/>
            <person name="Main D."/>
            <person name="Gilbert D."/>
            <person name="Parida L."/>
            <person name="Kuhn D.N."/>
        </authorList>
    </citation>
    <scope>NUCLEOTIDE SEQUENCE [LARGE SCALE GENOMIC DNA]</scope>
    <source>
        <strain evidence="2">cv. Matina 1-6</strain>
    </source>
</reference>
<keyword evidence="2" id="KW-1185">Reference proteome</keyword>
<dbReference type="InParanoid" id="A0A061E431"/>
<evidence type="ECO:0000313" key="2">
    <source>
        <dbReference type="Proteomes" id="UP000026915"/>
    </source>
</evidence>